<accession>A0ABP7ACG2</accession>
<keyword evidence="3" id="KW-1185">Reference proteome</keyword>
<feature type="region of interest" description="Disordered" evidence="1">
    <location>
        <begin position="306"/>
        <end position="332"/>
    </location>
</feature>
<dbReference type="PANTHER" id="PTHR34315">
    <property type="match status" value="1"/>
</dbReference>
<evidence type="ECO:0000256" key="1">
    <source>
        <dbReference type="SAM" id="MobiDB-lite"/>
    </source>
</evidence>
<comment type="caution">
    <text evidence="2">The sequence shown here is derived from an EMBL/GenBank/DDBJ whole genome shotgun (WGS) entry which is preliminary data.</text>
</comment>
<dbReference type="PANTHER" id="PTHR34315:SF1">
    <property type="entry name" value="INTRADIOL RING-CLEAVAGE DIOXYGENASES DOMAIN-CONTAINING PROTEIN-RELATED"/>
    <property type="match status" value="1"/>
</dbReference>
<dbReference type="CDD" id="cd03457">
    <property type="entry name" value="intradiol_dioxygenase_like"/>
    <property type="match status" value="1"/>
</dbReference>
<feature type="region of interest" description="Disordered" evidence="1">
    <location>
        <begin position="130"/>
        <end position="183"/>
    </location>
</feature>
<proteinExistence type="predicted"/>
<dbReference type="Gene3D" id="2.60.130.10">
    <property type="entry name" value="Aromatic compound dioxygenase"/>
    <property type="match status" value="1"/>
</dbReference>
<evidence type="ECO:0000313" key="3">
    <source>
        <dbReference type="Proteomes" id="UP001501074"/>
    </source>
</evidence>
<dbReference type="GO" id="GO:0051213">
    <property type="term" value="F:dioxygenase activity"/>
    <property type="evidence" value="ECO:0007669"/>
    <property type="project" value="UniProtKB-KW"/>
</dbReference>
<organism evidence="2 3">
    <name type="scientific">Kineosporia mesophila</name>
    <dbReference type="NCBI Taxonomy" id="566012"/>
    <lineage>
        <taxon>Bacteria</taxon>
        <taxon>Bacillati</taxon>
        <taxon>Actinomycetota</taxon>
        <taxon>Actinomycetes</taxon>
        <taxon>Kineosporiales</taxon>
        <taxon>Kineosporiaceae</taxon>
        <taxon>Kineosporia</taxon>
    </lineage>
</organism>
<feature type="compositionally biased region" description="Pro residues" evidence="1">
    <location>
        <begin position="147"/>
        <end position="159"/>
    </location>
</feature>
<name>A0ABP7ACG2_9ACTN</name>
<dbReference type="RefSeq" id="WP_231484455.1">
    <property type="nucleotide sequence ID" value="NZ_BAAAZO010000010.1"/>
</dbReference>
<keyword evidence="2" id="KW-0223">Dioxygenase</keyword>
<dbReference type="Proteomes" id="UP001501074">
    <property type="component" value="Unassembled WGS sequence"/>
</dbReference>
<protein>
    <submittedName>
        <fullName evidence="2">Intradiol ring-cleavage dioxygenase</fullName>
    </submittedName>
</protein>
<evidence type="ECO:0000313" key="2">
    <source>
        <dbReference type="EMBL" id="GAA3628950.1"/>
    </source>
</evidence>
<reference evidence="3" key="1">
    <citation type="journal article" date="2019" name="Int. J. Syst. Evol. Microbiol.">
        <title>The Global Catalogue of Microorganisms (GCM) 10K type strain sequencing project: providing services to taxonomists for standard genome sequencing and annotation.</title>
        <authorList>
            <consortium name="The Broad Institute Genomics Platform"/>
            <consortium name="The Broad Institute Genome Sequencing Center for Infectious Disease"/>
            <person name="Wu L."/>
            <person name="Ma J."/>
        </authorList>
    </citation>
    <scope>NUCLEOTIDE SEQUENCE [LARGE SCALE GENOMIC DNA]</scope>
    <source>
        <strain evidence="3">JCM 16902</strain>
    </source>
</reference>
<dbReference type="PROSITE" id="PS51318">
    <property type="entry name" value="TAT"/>
    <property type="match status" value="1"/>
</dbReference>
<dbReference type="InterPro" id="IPR006311">
    <property type="entry name" value="TAT_signal"/>
</dbReference>
<dbReference type="InterPro" id="IPR015889">
    <property type="entry name" value="Intradiol_dOase_core"/>
</dbReference>
<sequence length="332" mass="33525">MTTSHEDEPGNDDVSAVLLSRRKVFAVGGVAGAGLLSAWGVPAGTGASASGNASVSAAEAAGACLLTSEQIEGPYYLDNALLRSDITEDRTGIPLDLELRLIDGSSCKPVKNAAIEIWHCDGQGVYSGYASQGSGGTGEPGSAGPPTGMPTPSGPPPTGTPSGTPGGPPTGGGGGGHVTPTDDLTFLRGMQITDRHGRVAFASIVPGWYAGRAVHIHVKVHTEGSATATGYTGGHTCHTGQLYFGERLIALLDQYPPYSENTTPRTTLEQDSIYPGTGSAGGLLTLNFHQHRTDRGVTARLTVSVDPGATNEGEDAGGGPVPSGGPTTTPAA</sequence>
<dbReference type="EMBL" id="BAAAZO010000010">
    <property type="protein sequence ID" value="GAA3628950.1"/>
    <property type="molecule type" value="Genomic_DNA"/>
</dbReference>
<gene>
    <name evidence="2" type="ORF">GCM10022223_53110</name>
</gene>
<dbReference type="SUPFAM" id="SSF49482">
    <property type="entry name" value="Aromatic compound dioxygenase"/>
    <property type="match status" value="1"/>
</dbReference>
<keyword evidence="2" id="KW-0560">Oxidoreductase</keyword>